<gene>
    <name evidence="1" type="ORF">HMPREF9087_2277</name>
</gene>
<comment type="caution">
    <text evidence="1">The sequence shown here is derived from an EMBL/GenBank/DDBJ whole genome shotgun (WGS) entry which is preliminary data.</text>
</comment>
<evidence type="ECO:0000313" key="2">
    <source>
        <dbReference type="Proteomes" id="UP000004835"/>
    </source>
</evidence>
<name>F0ELI5_ENTCA</name>
<evidence type="ECO:0000313" key="1">
    <source>
        <dbReference type="EMBL" id="EGC69062.1"/>
    </source>
</evidence>
<protein>
    <submittedName>
        <fullName evidence="1">Uncharacterized protein</fullName>
    </submittedName>
</protein>
<accession>F0ELI5</accession>
<dbReference type="EMBL" id="AEWT01000020">
    <property type="protein sequence ID" value="EGC69062.1"/>
    <property type="molecule type" value="Genomic_DNA"/>
</dbReference>
<dbReference type="AlphaFoldDB" id="F0ELI5"/>
<proteinExistence type="predicted"/>
<reference evidence="1 2" key="1">
    <citation type="submission" date="2011-01" db="EMBL/GenBank/DDBJ databases">
        <authorList>
            <person name="Muzny D."/>
            <person name="Qin X."/>
            <person name="Deng J."/>
            <person name="Jiang H."/>
            <person name="Liu Y."/>
            <person name="Qu J."/>
            <person name="Song X.-Z."/>
            <person name="Zhang L."/>
            <person name="Thornton R."/>
            <person name="Coyle M."/>
            <person name="Francisco L."/>
            <person name="Jackson L."/>
            <person name="Javaid M."/>
            <person name="Korchina V."/>
            <person name="Kovar C."/>
            <person name="Mata R."/>
            <person name="Mathew T."/>
            <person name="Ngo R."/>
            <person name="Nguyen L."/>
            <person name="Nguyen N."/>
            <person name="Okwuonu G."/>
            <person name="Ongeri F."/>
            <person name="Pham C."/>
            <person name="Simmons D."/>
            <person name="Wilczek-Boney K."/>
            <person name="Hale W."/>
            <person name="Jakkamsetti A."/>
            <person name="Pham P."/>
            <person name="Ruth R."/>
            <person name="San Lucas F."/>
            <person name="Warren J."/>
            <person name="Zhang J."/>
            <person name="Zhao Z."/>
            <person name="Zhou C."/>
            <person name="Zhu D."/>
            <person name="Lee S."/>
            <person name="Bess C."/>
            <person name="Blankenburg K."/>
            <person name="Forbes L."/>
            <person name="Fu Q."/>
            <person name="Gubbala S."/>
            <person name="Hirani K."/>
            <person name="Jayaseelan J.C."/>
            <person name="Lara F."/>
            <person name="Munidasa M."/>
            <person name="Palculict T."/>
            <person name="Patil S."/>
            <person name="Pu L.-L."/>
            <person name="Saada N."/>
            <person name="Tang L."/>
            <person name="Weissenberger G."/>
            <person name="Zhu Y."/>
            <person name="Hemphill L."/>
            <person name="Shang Y."/>
            <person name="Youmans B."/>
            <person name="Ayvaz T."/>
            <person name="Ross M."/>
            <person name="Santibanez J."/>
            <person name="Aqrawi P."/>
            <person name="Gross S."/>
            <person name="Joshi V."/>
            <person name="Fowler G."/>
            <person name="Nazareth L."/>
            <person name="Reid J."/>
            <person name="Worley K."/>
            <person name="Petrosino J."/>
            <person name="Highlander S."/>
            <person name="Gibbs R."/>
        </authorList>
    </citation>
    <scope>NUCLEOTIDE SEQUENCE [LARGE SCALE GENOMIC DNA]</scope>
    <source>
        <strain evidence="1 2">ATCC 12755</strain>
    </source>
</reference>
<dbReference type="HOGENOM" id="CLU_3308994_0_0_9"/>
<organism evidence="1 2">
    <name type="scientific">Enterococcus casseliflavus ATCC 12755</name>
    <dbReference type="NCBI Taxonomy" id="888066"/>
    <lineage>
        <taxon>Bacteria</taxon>
        <taxon>Bacillati</taxon>
        <taxon>Bacillota</taxon>
        <taxon>Bacilli</taxon>
        <taxon>Lactobacillales</taxon>
        <taxon>Enterococcaceae</taxon>
        <taxon>Enterococcus</taxon>
    </lineage>
</organism>
<sequence>MATRLLKVFSKKRKAAITRAPKQCSFRAFLFPQWLTFLC</sequence>
<dbReference type="Proteomes" id="UP000004835">
    <property type="component" value="Unassembled WGS sequence"/>
</dbReference>